<evidence type="ECO:0000259" key="9">
    <source>
        <dbReference type="PROSITE" id="PS51012"/>
    </source>
</evidence>
<dbReference type="AlphaFoldDB" id="A0A0S6VS47"/>
<feature type="transmembrane region" description="Helical" evidence="8">
    <location>
        <begin position="176"/>
        <end position="199"/>
    </location>
</feature>
<keyword evidence="7 8" id="KW-0472">Membrane</keyword>
<evidence type="ECO:0000256" key="8">
    <source>
        <dbReference type="SAM" id="Phobius"/>
    </source>
</evidence>
<sequence length="370" mass="42148">MFERIKQIILKEFILAFRDPKNRFLMFGPPFIQLMMFGYVATTDVNNVTTALYDLDYSQQSRELVRRLEASGYFTIKYLPESPAAMQDLMDQGRILCAIQINEGFGRDIQTGTPTSLQLLFDGTDSNTAMLAMNYATQIIAEYSQELVPRSQMPTLAKIEFRPRVWYNPELKSRNFYIPGVIAFIILLTCLMLTSIAIVRERETGTMEQLMVTPIRPLELILGKTLPFALISFAQMIFITTVGGLWFHVPIVGSLWLLTLGTVLYIWSTLGIGLFISTITKNHQQAVMTTMLFNMPALMLSGFIFPIESMPKIFQYFTYINPLRYFLVIIRGIFLKGNGFDILWPQMAALAVLGLAIVTISALRFQKRLS</sequence>
<evidence type="ECO:0000256" key="6">
    <source>
        <dbReference type="ARBA" id="ARBA00022989"/>
    </source>
</evidence>
<keyword evidence="5 8" id="KW-0812">Transmembrane</keyword>
<keyword evidence="4" id="KW-1003">Cell membrane</keyword>
<feature type="transmembrane region" description="Helical" evidence="8">
    <location>
        <begin position="288"/>
        <end position="307"/>
    </location>
</feature>
<gene>
    <name evidence="10" type="ORF">U14_01424</name>
</gene>
<dbReference type="InterPro" id="IPR051449">
    <property type="entry name" value="ABC-2_transporter_component"/>
</dbReference>
<dbReference type="HOGENOM" id="CLU_039483_8_3_0"/>
<dbReference type="GO" id="GO:0140359">
    <property type="term" value="F:ABC-type transporter activity"/>
    <property type="evidence" value="ECO:0007669"/>
    <property type="project" value="InterPro"/>
</dbReference>
<dbReference type="PANTHER" id="PTHR30294">
    <property type="entry name" value="MEMBRANE COMPONENT OF ABC TRANSPORTER YHHJ-RELATED"/>
    <property type="match status" value="1"/>
</dbReference>
<dbReference type="Pfam" id="PF12698">
    <property type="entry name" value="ABC2_membrane_3"/>
    <property type="match status" value="1"/>
</dbReference>
<evidence type="ECO:0000256" key="4">
    <source>
        <dbReference type="ARBA" id="ARBA00022475"/>
    </source>
</evidence>
<evidence type="ECO:0000256" key="7">
    <source>
        <dbReference type="ARBA" id="ARBA00023136"/>
    </source>
</evidence>
<proteinExistence type="inferred from homology"/>
<feature type="transmembrane region" description="Helical" evidence="8">
    <location>
        <begin position="347"/>
        <end position="365"/>
    </location>
</feature>
<reference evidence="10" key="1">
    <citation type="journal article" date="2015" name="PeerJ">
        <title>First genomic representation of candidate bacterial phylum KSB3 points to enhanced environmental sensing as a trigger of wastewater bulking.</title>
        <authorList>
            <person name="Sekiguchi Y."/>
            <person name="Ohashi A."/>
            <person name="Parks D.H."/>
            <person name="Yamauchi T."/>
            <person name="Tyson G.W."/>
            <person name="Hugenholtz P."/>
        </authorList>
    </citation>
    <scope>NUCLEOTIDE SEQUENCE [LARGE SCALE GENOMIC DNA]</scope>
</reference>
<evidence type="ECO:0000256" key="1">
    <source>
        <dbReference type="ARBA" id="ARBA00004651"/>
    </source>
</evidence>
<evidence type="ECO:0000313" key="10">
    <source>
        <dbReference type="EMBL" id="GAK50197.1"/>
    </source>
</evidence>
<dbReference type="PANTHER" id="PTHR30294:SF29">
    <property type="entry name" value="MULTIDRUG ABC TRANSPORTER PERMEASE YBHS-RELATED"/>
    <property type="match status" value="1"/>
</dbReference>
<feature type="transmembrane region" description="Helical" evidence="8">
    <location>
        <begin position="313"/>
        <end position="335"/>
    </location>
</feature>
<feature type="transmembrane region" description="Helical" evidence="8">
    <location>
        <begin position="255"/>
        <end position="276"/>
    </location>
</feature>
<keyword evidence="11" id="KW-1185">Reference proteome</keyword>
<name>A0A0S6VS47_9BACT</name>
<protein>
    <submittedName>
        <fullName evidence="10">ABC-2 type transporter</fullName>
    </submittedName>
</protein>
<evidence type="ECO:0000256" key="2">
    <source>
        <dbReference type="ARBA" id="ARBA00007783"/>
    </source>
</evidence>
<dbReference type="EMBL" id="DF820456">
    <property type="protein sequence ID" value="GAK50197.1"/>
    <property type="molecule type" value="Genomic_DNA"/>
</dbReference>
<dbReference type="InterPro" id="IPR047817">
    <property type="entry name" value="ABC2_TM_bact-type"/>
</dbReference>
<comment type="similarity">
    <text evidence="2">Belongs to the ABC-2 integral membrane protein family.</text>
</comment>
<dbReference type="InterPro" id="IPR013525">
    <property type="entry name" value="ABC2_TM"/>
</dbReference>
<dbReference type="PROSITE" id="PS51012">
    <property type="entry name" value="ABC_TM2"/>
    <property type="match status" value="1"/>
</dbReference>
<evidence type="ECO:0000256" key="3">
    <source>
        <dbReference type="ARBA" id="ARBA00022448"/>
    </source>
</evidence>
<organism evidence="10">
    <name type="scientific">Candidatus Moduliflexus flocculans</name>
    <dbReference type="NCBI Taxonomy" id="1499966"/>
    <lineage>
        <taxon>Bacteria</taxon>
        <taxon>Candidatus Moduliflexota</taxon>
        <taxon>Candidatus Moduliflexia</taxon>
        <taxon>Candidatus Moduliflexales</taxon>
        <taxon>Candidatus Moduliflexaceae</taxon>
    </lineage>
</organism>
<feature type="domain" description="ABC transmembrane type-2" evidence="9">
    <location>
        <begin position="137"/>
        <end position="368"/>
    </location>
</feature>
<accession>A0A0S6VS47</accession>
<evidence type="ECO:0000256" key="5">
    <source>
        <dbReference type="ARBA" id="ARBA00022692"/>
    </source>
</evidence>
<dbReference type="GO" id="GO:0005886">
    <property type="term" value="C:plasma membrane"/>
    <property type="evidence" value="ECO:0007669"/>
    <property type="project" value="UniProtKB-SubCell"/>
</dbReference>
<keyword evidence="3" id="KW-0813">Transport</keyword>
<comment type="subcellular location">
    <subcellularLocation>
        <location evidence="1">Cell membrane</location>
        <topology evidence="1">Multi-pass membrane protein</topology>
    </subcellularLocation>
</comment>
<evidence type="ECO:0000313" key="11">
    <source>
        <dbReference type="Proteomes" id="UP000030700"/>
    </source>
</evidence>
<dbReference type="STRING" id="1499966.U14_01424"/>
<dbReference type="Gene3D" id="3.40.1710.10">
    <property type="entry name" value="abc type-2 transporter like domain"/>
    <property type="match status" value="1"/>
</dbReference>
<feature type="transmembrane region" description="Helical" evidence="8">
    <location>
        <begin position="220"/>
        <end position="249"/>
    </location>
</feature>
<keyword evidence="6 8" id="KW-1133">Transmembrane helix</keyword>
<dbReference type="Proteomes" id="UP000030700">
    <property type="component" value="Unassembled WGS sequence"/>
</dbReference>